<name>B2A1V5_NATTJ</name>
<evidence type="ECO:0000256" key="1">
    <source>
        <dbReference type="SAM" id="Phobius"/>
    </source>
</evidence>
<keyword evidence="1" id="KW-0812">Transmembrane</keyword>
<evidence type="ECO:0000313" key="3">
    <source>
        <dbReference type="Proteomes" id="UP000001683"/>
    </source>
</evidence>
<keyword evidence="1" id="KW-0472">Membrane</keyword>
<feature type="transmembrane region" description="Helical" evidence="1">
    <location>
        <begin position="164"/>
        <end position="184"/>
    </location>
</feature>
<keyword evidence="1" id="KW-1133">Transmembrane helix</keyword>
<gene>
    <name evidence="2" type="ordered locus">Nther_2596</name>
</gene>
<accession>B2A1V5</accession>
<protein>
    <recommendedName>
        <fullName evidence="4">Yip1 domain-containing protein</fullName>
    </recommendedName>
</protein>
<dbReference type="Proteomes" id="UP000001683">
    <property type="component" value="Chromosome"/>
</dbReference>
<keyword evidence="3" id="KW-1185">Reference proteome</keyword>
<dbReference type="EMBL" id="CP001034">
    <property type="protein sequence ID" value="ACB86152.1"/>
    <property type="molecule type" value="Genomic_DNA"/>
</dbReference>
<dbReference type="HOGENOM" id="CLU_1228828_0_0_9"/>
<feature type="transmembrane region" description="Helical" evidence="1">
    <location>
        <begin position="135"/>
        <end position="157"/>
    </location>
</feature>
<reference evidence="2 3" key="2">
    <citation type="journal article" date="2011" name="J. Bacteriol.">
        <title>Complete genome sequence of the anaerobic, halophilic alkalithermophile Natranaerobius thermophilus JW/NM-WN-LF.</title>
        <authorList>
            <person name="Zhao B."/>
            <person name="Mesbah N.M."/>
            <person name="Dalin E."/>
            <person name="Goodwin L."/>
            <person name="Nolan M."/>
            <person name="Pitluck S."/>
            <person name="Chertkov O."/>
            <person name="Brettin T.S."/>
            <person name="Han J."/>
            <person name="Larimer F.W."/>
            <person name="Land M.L."/>
            <person name="Hauser L."/>
            <person name="Kyrpides N."/>
            <person name="Wiegel J."/>
        </authorList>
    </citation>
    <scope>NUCLEOTIDE SEQUENCE [LARGE SCALE GENOMIC DNA]</scope>
    <source>
        <strain evidence="3">ATCC BAA-1301 / DSM 18059 / JW/NM-WN-LF</strain>
    </source>
</reference>
<organism evidence="2 3">
    <name type="scientific">Natranaerobius thermophilus (strain ATCC BAA-1301 / DSM 18059 / JW/NM-WN-LF)</name>
    <dbReference type="NCBI Taxonomy" id="457570"/>
    <lineage>
        <taxon>Bacteria</taxon>
        <taxon>Bacillati</taxon>
        <taxon>Bacillota</taxon>
        <taxon>Clostridia</taxon>
        <taxon>Natranaerobiales</taxon>
        <taxon>Natranaerobiaceae</taxon>
        <taxon>Natranaerobius</taxon>
    </lineage>
</organism>
<dbReference type="AlphaFoldDB" id="B2A1V5"/>
<feature type="transmembrane region" description="Helical" evidence="1">
    <location>
        <begin position="89"/>
        <end position="115"/>
    </location>
</feature>
<feature type="transmembrane region" description="Helical" evidence="1">
    <location>
        <begin position="204"/>
        <end position="224"/>
    </location>
</feature>
<feature type="transmembrane region" description="Helical" evidence="1">
    <location>
        <begin position="38"/>
        <end position="58"/>
    </location>
</feature>
<reference evidence="2 3" key="1">
    <citation type="submission" date="2008-04" db="EMBL/GenBank/DDBJ databases">
        <title>Complete sequence of chromosome of Natranaerobius thermophilus JW/NM-WN-LF.</title>
        <authorList>
            <consortium name="US DOE Joint Genome Institute"/>
            <person name="Copeland A."/>
            <person name="Lucas S."/>
            <person name="Lapidus A."/>
            <person name="Glavina del Rio T."/>
            <person name="Dalin E."/>
            <person name="Tice H."/>
            <person name="Bruce D."/>
            <person name="Goodwin L."/>
            <person name="Pitluck S."/>
            <person name="Chertkov O."/>
            <person name="Brettin T."/>
            <person name="Detter J.C."/>
            <person name="Han C."/>
            <person name="Kuske C.R."/>
            <person name="Schmutz J."/>
            <person name="Larimer F."/>
            <person name="Land M."/>
            <person name="Hauser L."/>
            <person name="Kyrpides N."/>
            <person name="Lykidis A."/>
            <person name="Mesbah N.M."/>
            <person name="Wiegel J."/>
        </authorList>
    </citation>
    <scope>NUCLEOTIDE SEQUENCE [LARGE SCALE GENOMIC DNA]</scope>
    <source>
        <strain evidence="3">ATCC BAA-1301 / DSM 18059 / JW/NM-WN-LF</strain>
    </source>
</reference>
<dbReference type="KEGG" id="nth:Nther_2596"/>
<dbReference type="InParanoid" id="B2A1V5"/>
<sequence>MPNLKAFLQDSHASFTVTDDEIFMENHILTRPVQQAHILSLIFILIQGVLISFTIEYLKASALDIFLGNLLGGNMVTGMLDTSFQFGDFVVGAIVYSIVLLLFWLIFMGGVYFIIGKTVGVNLSFDVLQKYLPVLTAATAFGMVFLAVNSLLSTFVIKISLFNMLCSLLVPFLLNMYLLTRFFAYNVKAFDDEFSVSPVYYSNMLSLIAMGIYGFVKILFAVAWI</sequence>
<evidence type="ECO:0000313" key="2">
    <source>
        <dbReference type="EMBL" id="ACB86152.1"/>
    </source>
</evidence>
<evidence type="ECO:0008006" key="4">
    <source>
        <dbReference type="Google" id="ProtNLM"/>
    </source>
</evidence>
<proteinExistence type="predicted"/>
<dbReference type="RefSeq" id="WP_012448993.1">
    <property type="nucleotide sequence ID" value="NC_010718.1"/>
</dbReference>